<evidence type="ECO:0000313" key="3">
    <source>
        <dbReference type="Proteomes" id="UP000650081"/>
    </source>
</evidence>
<dbReference type="RefSeq" id="WP_187466461.1">
    <property type="nucleotide sequence ID" value="NZ_JACSIT010000098.1"/>
</dbReference>
<organism evidence="2 3">
    <name type="scientific">Neolewinella lacunae</name>
    <dbReference type="NCBI Taxonomy" id="1517758"/>
    <lineage>
        <taxon>Bacteria</taxon>
        <taxon>Pseudomonadati</taxon>
        <taxon>Bacteroidota</taxon>
        <taxon>Saprospiria</taxon>
        <taxon>Saprospirales</taxon>
        <taxon>Lewinellaceae</taxon>
        <taxon>Neolewinella</taxon>
    </lineage>
</organism>
<reference evidence="2" key="1">
    <citation type="submission" date="2020-08" db="EMBL/GenBank/DDBJ databases">
        <title>Lewinella bacteria from marine environments.</title>
        <authorList>
            <person name="Zhong Y."/>
        </authorList>
    </citation>
    <scope>NUCLEOTIDE SEQUENCE</scope>
    <source>
        <strain evidence="2">KCTC 42187</strain>
    </source>
</reference>
<dbReference type="EMBL" id="JACSIT010000098">
    <property type="protein sequence ID" value="MBC6994384.1"/>
    <property type="molecule type" value="Genomic_DNA"/>
</dbReference>
<feature type="domain" description="CYTH" evidence="1">
    <location>
        <begin position="3"/>
        <end position="172"/>
    </location>
</feature>
<protein>
    <submittedName>
        <fullName evidence="2">Class IV adenylate cyclase</fullName>
    </submittedName>
</protein>
<dbReference type="PANTHER" id="PTHR21028:SF2">
    <property type="entry name" value="CYTH DOMAIN-CONTAINING PROTEIN"/>
    <property type="match status" value="1"/>
</dbReference>
<proteinExistence type="predicted"/>
<dbReference type="Proteomes" id="UP000650081">
    <property type="component" value="Unassembled WGS sequence"/>
</dbReference>
<keyword evidence="3" id="KW-1185">Reference proteome</keyword>
<comment type="caution">
    <text evidence="2">The sequence shown here is derived from an EMBL/GenBank/DDBJ whole genome shotgun (WGS) entry which is preliminary data.</text>
</comment>
<dbReference type="SMART" id="SM01118">
    <property type="entry name" value="CYTH"/>
    <property type="match status" value="1"/>
</dbReference>
<evidence type="ECO:0000259" key="1">
    <source>
        <dbReference type="PROSITE" id="PS51707"/>
    </source>
</evidence>
<dbReference type="Gene3D" id="2.40.320.10">
    <property type="entry name" value="Hypothetical Protein Pfu-838710-001"/>
    <property type="match status" value="1"/>
</dbReference>
<dbReference type="PROSITE" id="PS51707">
    <property type="entry name" value="CYTH"/>
    <property type="match status" value="1"/>
</dbReference>
<dbReference type="SUPFAM" id="SSF55154">
    <property type="entry name" value="CYTH-like phosphatases"/>
    <property type="match status" value="1"/>
</dbReference>
<dbReference type="InterPro" id="IPR033469">
    <property type="entry name" value="CYTH-like_dom_sf"/>
</dbReference>
<dbReference type="Pfam" id="PF01928">
    <property type="entry name" value="CYTH"/>
    <property type="match status" value="1"/>
</dbReference>
<gene>
    <name evidence="2" type="ORF">H9S92_09430</name>
</gene>
<sequence length="175" mass="19455">MQKHLVEIKARTHRSAEQRKLLLAGGAEFRGTDHQVDHYFHVPAGRLKLRHGTIEQSLIFYQRANQAGPKDSAVSLTVLPGEAVAQSLAATLGRALGTWVCVDKRREIFFIGNVKFHLDEVLGLGHFLEIEAIGESAAERETLLAQCEAYMAYLGVAQEELVERSYSDLLAERGE</sequence>
<dbReference type="PANTHER" id="PTHR21028">
    <property type="entry name" value="SI:CH211-156B7.4"/>
    <property type="match status" value="1"/>
</dbReference>
<dbReference type="AlphaFoldDB" id="A0A923PN67"/>
<evidence type="ECO:0000313" key="2">
    <source>
        <dbReference type="EMBL" id="MBC6994384.1"/>
    </source>
</evidence>
<dbReference type="CDD" id="cd07890">
    <property type="entry name" value="CYTH-like_AC_IV-like"/>
    <property type="match status" value="1"/>
</dbReference>
<name>A0A923PN67_9BACT</name>
<dbReference type="InterPro" id="IPR008173">
    <property type="entry name" value="Adenylyl_cyclase_CyaB"/>
</dbReference>
<dbReference type="InterPro" id="IPR023577">
    <property type="entry name" value="CYTH_domain"/>
</dbReference>
<accession>A0A923PN67</accession>